<keyword evidence="2 4" id="KW-0521">NADP</keyword>
<evidence type="ECO:0000313" key="7">
    <source>
        <dbReference type="EMBL" id="KAK3178619.1"/>
    </source>
</evidence>
<evidence type="ECO:0000259" key="5">
    <source>
        <dbReference type="Pfam" id="PF03807"/>
    </source>
</evidence>
<comment type="similarity">
    <text evidence="1">Belongs to the pyrroline-5-carboxylate reductase family.</text>
</comment>
<dbReference type="InterPro" id="IPR029036">
    <property type="entry name" value="P5CR_dimer"/>
</dbReference>
<dbReference type="Pfam" id="PF03807">
    <property type="entry name" value="F420_oxidored"/>
    <property type="match status" value="1"/>
</dbReference>
<dbReference type="SUPFAM" id="SSF48179">
    <property type="entry name" value="6-phosphogluconate dehydrogenase C-terminal domain-like"/>
    <property type="match status" value="1"/>
</dbReference>
<dbReference type="AlphaFoldDB" id="A0AAD9ZG85"/>
<dbReference type="Pfam" id="PF14748">
    <property type="entry name" value="P5CR_dimer"/>
    <property type="match status" value="1"/>
</dbReference>
<gene>
    <name evidence="7" type="ORF">OEA41_000756</name>
</gene>
<dbReference type="Gene3D" id="1.10.3730.10">
    <property type="entry name" value="ProC C-terminal domain-like"/>
    <property type="match status" value="1"/>
</dbReference>
<dbReference type="HAMAP" id="MF_01925">
    <property type="entry name" value="P5C_reductase"/>
    <property type="match status" value="1"/>
</dbReference>
<evidence type="ECO:0008006" key="9">
    <source>
        <dbReference type="Google" id="ProtNLM"/>
    </source>
</evidence>
<feature type="domain" description="Pyrroline-5-carboxylate reductase catalytic N-terminal" evidence="5">
    <location>
        <begin position="10"/>
        <end position="133"/>
    </location>
</feature>
<evidence type="ECO:0000259" key="6">
    <source>
        <dbReference type="Pfam" id="PF14748"/>
    </source>
</evidence>
<proteinExistence type="inferred from homology"/>
<evidence type="ECO:0000256" key="4">
    <source>
        <dbReference type="PIRSR" id="PIRSR000193-1"/>
    </source>
</evidence>
<dbReference type="GO" id="GO:0004735">
    <property type="term" value="F:pyrroline-5-carboxylate reductase activity"/>
    <property type="evidence" value="ECO:0007669"/>
    <property type="project" value="InterPro"/>
</dbReference>
<dbReference type="InterPro" id="IPR036291">
    <property type="entry name" value="NAD(P)-bd_dom_sf"/>
</dbReference>
<dbReference type="PANTHER" id="PTHR11645:SF0">
    <property type="entry name" value="PYRROLINE-5-CARBOXYLATE REDUCTASE 3"/>
    <property type="match status" value="1"/>
</dbReference>
<organism evidence="7 8">
    <name type="scientific">Lepraria neglecta</name>
    <dbReference type="NCBI Taxonomy" id="209136"/>
    <lineage>
        <taxon>Eukaryota</taxon>
        <taxon>Fungi</taxon>
        <taxon>Dikarya</taxon>
        <taxon>Ascomycota</taxon>
        <taxon>Pezizomycotina</taxon>
        <taxon>Lecanoromycetes</taxon>
        <taxon>OSLEUM clade</taxon>
        <taxon>Lecanoromycetidae</taxon>
        <taxon>Lecanorales</taxon>
        <taxon>Lecanorineae</taxon>
        <taxon>Stereocaulaceae</taxon>
        <taxon>Lepraria</taxon>
    </lineage>
</organism>
<name>A0AAD9ZG85_9LECA</name>
<dbReference type="PANTHER" id="PTHR11645">
    <property type="entry name" value="PYRROLINE-5-CARBOXYLATE REDUCTASE"/>
    <property type="match status" value="1"/>
</dbReference>
<dbReference type="SUPFAM" id="SSF51735">
    <property type="entry name" value="NAD(P)-binding Rossmann-fold domains"/>
    <property type="match status" value="1"/>
</dbReference>
<reference evidence="7" key="1">
    <citation type="submission" date="2022-11" db="EMBL/GenBank/DDBJ databases">
        <title>Chromosomal genome sequence assembly and mating type (MAT) locus characterization of the leprose asexual lichenized fungus Lepraria neglecta (Nyl.) Erichsen.</title>
        <authorList>
            <person name="Allen J.L."/>
            <person name="Pfeffer B."/>
        </authorList>
    </citation>
    <scope>NUCLEOTIDE SEQUENCE</scope>
    <source>
        <strain evidence="7">Allen 5258</strain>
    </source>
</reference>
<evidence type="ECO:0000256" key="3">
    <source>
        <dbReference type="ARBA" id="ARBA00023002"/>
    </source>
</evidence>
<keyword evidence="3" id="KW-0560">Oxidoreductase</keyword>
<dbReference type="Proteomes" id="UP001276659">
    <property type="component" value="Unassembled WGS sequence"/>
</dbReference>
<feature type="binding site" evidence="4">
    <location>
        <position position="92"/>
    </location>
    <ligand>
        <name>NADPH</name>
        <dbReference type="ChEBI" id="CHEBI:57783"/>
    </ligand>
</feature>
<sequence length="317" mass="33542">MAVNVLRLNITFLGCGKLSSAVLEGILSSLSEPHQRFIRPSQPFTTKDDEPTLGLISVVPEKIFACVNQRHSADSLKEKFGPKGVTVLANGNVRGVEQAHLVVLGVEPSVFGEVLAEPGMRDALSGKFLISVVGGVSIQKLEAAIYGSRPRTEEEKERSQIIRVTPSTAAAVRESFTLILEEKDHRYRPELLLPIYSLFSRVGTVKLQPDSQGHIAATLAASSPAFFASALEGAVNGAIELGMDREEALEMTAAAMRGAAALVASGESPDEVARKIATPGGSTAEGLEVLREGGLTTLMQDAIVKTASKVGGLGEKK</sequence>
<evidence type="ECO:0000256" key="2">
    <source>
        <dbReference type="ARBA" id="ARBA00022857"/>
    </source>
</evidence>
<evidence type="ECO:0000313" key="8">
    <source>
        <dbReference type="Proteomes" id="UP001276659"/>
    </source>
</evidence>
<dbReference type="EMBL" id="JASNWA010000003">
    <property type="protein sequence ID" value="KAK3178619.1"/>
    <property type="molecule type" value="Genomic_DNA"/>
</dbReference>
<dbReference type="PIRSF" id="PIRSF000193">
    <property type="entry name" value="Pyrrol-5-carb_rd"/>
    <property type="match status" value="1"/>
</dbReference>
<accession>A0AAD9ZG85</accession>
<comment type="caution">
    <text evidence="7">The sequence shown here is derived from an EMBL/GenBank/DDBJ whole genome shotgun (WGS) entry which is preliminary data.</text>
</comment>
<dbReference type="InterPro" id="IPR008927">
    <property type="entry name" value="6-PGluconate_DH-like_C_sf"/>
</dbReference>
<feature type="binding site" evidence="4">
    <location>
        <begin position="13"/>
        <end position="18"/>
    </location>
    <ligand>
        <name>NADP(+)</name>
        <dbReference type="ChEBI" id="CHEBI:58349"/>
    </ligand>
</feature>
<protein>
    <recommendedName>
        <fullName evidence="9">Pyrroline-5-carboxylate reductase</fullName>
    </recommendedName>
</protein>
<dbReference type="InterPro" id="IPR000304">
    <property type="entry name" value="Pyrroline-COOH_reductase"/>
</dbReference>
<evidence type="ECO:0000256" key="1">
    <source>
        <dbReference type="ARBA" id="ARBA00005525"/>
    </source>
</evidence>
<dbReference type="GO" id="GO:0055129">
    <property type="term" value="P:L-proline biosynthetic process"/>
    <property type="evidence" value="ECO:0007669"/>
    <property type="project" value="TreeGrafter"/>
</dbReference>
<dbReference type="InterPro" id="IPR028939">
    <property type="entry name" value="P5C_Rdtase_cat_N"/>
</dbReference>
<keyword evidence="8" id="KW-1185">Reference proteome</keyword>
<dbReference type="Gene3D" id="3.40.50.720">
    <property type="entry name" value="NAD(P)-binding Rossmann-like Domain"/>
    <property type="match status" value="1"/>
</dbReference>
<feature type="domain" description="Pyrroline-5-carboxylate reductase dimerisation" evidence="6">
    <location>
        <begin position="212"/>
        <end position="309"/>
    </location>
</feature>